<evidence type="ECO:0000256" key="1">
    <source>
        <dbReference type="SAM" id="MobiDB-lite"/>
    </source>
</evidence>
<feature type="region of interest" description="Disordered" evidence="1">
    <location>
        <begin position="1"/>
        <end position="22"/>
    </location>
</feature>
<dbReference type="OrthoDB" id="4216356at2"/>
<evidence type="ECO:0000313" key="2">
    <source>
        <dbReference type="EMBL" id="AEW98876.1"/>
    </source>
</evidence>
<dbReference type="PATRIC" id="fig|1003195.11.peg.1011"/>
<dbReference type="KEGG" id="scy:SCATT_p06830"/>
<keyword evidence="2" id="KW-0614">Plasmid</keyword>
<evidence type="ECO:0000313" key="3">
    <source>
        <dbReference type="Proteomes" id="UP000007842"/>
    </source>
</evidence>
<dbReference type="EMBL" id="CP003229">
    <property type="protein sequence ID" value="AEW98876.1"/>
    <property type="molecule type" value="Genomic_DNA"/>
</dbReference>
<keyword evidence="3" id="KW-1185">Reference proteome</keyword>
<reference evidence="3" key="1">
    <citation type="submission" date="2011-12" db="EMBL/GenBank/DDBJ databases">
        <title>Complete genome sequence of Streptomyces cattleya strain DSM 46488.</title>
        <authorList>
            <person name="Ou H.-Y."/>
            <person name="Li P."/>
            <person name="Zhao C."/>
            <person name="O'Hagan D."/>
            <person name="Deng Z."/>
        </authorList>
    </citation>
    <scope>NUCLEOTIDE SEQUENCE [LARGE SCALE GENOMIC DNA]</scope>
    <source>
        <strain evidence="3">ATCC 35852 / DSM 46488 / JCM 4925 / NBRC 14057 / NRRL 8057</strain>
        <plasmid evidence="3">Plasmid pSCATT</plasmid>
    </source>
</reference>
<gene>
    <name evidence="2" type="ordered locus">SCATT_p06830</name>
</gene>
<feature type="compositionally biased region" description="Basic residues" evidence="1">
    <location>
        <begin position="1"/>
        <end position="10"/>
    </location>
</feature>
<protein>
    <submittedName>
        <fullName evidence="2">Uncharacterized protein</fullName>
    </submittedName>
</protein>
<proteinExistence type="predicted"/>
<accession>F8JJ31</accession>
<organism evidence="2 3">
    <name type="scientific">Streptantibioticus cattleyicolor (strain ATCC 35852 / DSM 46488 / JCM 4925 / NBRC 14057 / NRRL 8057)</name>
    <name type="common">Streptomyces cattleya</name>
    <dbReference type="NCBI Taxonomy" id="1003195"/>
    <lineage>
        <taxon>Bacteria</taxon>
        <taxon>Bacillati</taxon>
        <taxon>Actinomycetota</taxon>
        <taxon>Actinomycetes</taxon>
        <taxon>Kitasatosporales</taxon>
        <taxon>Streptomycetaceae</taxon>
        <taxon>Streptantibioticus</taxon>
    </lineage>
</organism>
<sequence>MTRHTTKHRQVPPSRDPRSPVAAHDHAITHRYTVHYPEHAPRESDPHFKDFEAFRRRTEATAQCAIGVHRGDMSECDLTHPLELHHSHVEFSLQNGVDLAWLEHDYPGISDPEQIGAWIESADNLQWLCRAHHRGPGGVHTATASDYEAQKYVRGLIGPPPRK</sequence>
<name>F8JJ31_STREN</name>
<dbReference type="AlphaFoldDB" id="F8JJ31"/>
<accession>G8XHD0</accession>
<dbReference type="Proteomes" id="UP000007842">
    <property type="component" value="Plasmid pSCATT"/>
</dbReference>
<dbReference type="HOGENOM" id="CLU_153835_0_0_11"/>
<dbReference type="KEGG" id="sct:SCAT_p1053"/>
<dbReference type="RefSeq" id="WP_014151502.1">
    <property type="nucleotide sequence ID" value="NC_016113.1"/>
</dbReference>
<geneLocation type="plasmid" evidence="2 3">
    <name>pSCATT</name>
</geneLocation>